<dbReference type="PROSITE" id="PS50948">
    <property type="entry name" value="PAN"/>
    <property type="match status" value="1"/>
</dbReference>
<feature type="region of interest" description="Disordered" evidence="1">
    <location>
        <begin position="323"/>
        <end position="358"/>
    </location>
</feature>
<feature type="compositionally biased region" description="Low complexity" evidence="1">
    <location>
        <begin position="245"/>
        <end position="261"/>
    </location>
</feature>
<reference evidence="4 5" key="1">
    <citation type="submission" date="2016-07" db="EMBL/GenBank/DDBJ databases">
        <title>Pervasive Adenine N6-methylation of Active Genes in Fungi.</title>
        <authorList>
            <consortium name="DOE Joint Genome Institute"/>
            <person name="Mondo S.J."/>
            <person name="Dannebaum R.O."/>
            <person name="Kuo R.C."/>
            <person name="Labutti K."/>
            <person name="Haridas S."/>
            <person name="Kuo A."/>
            <person name="Salamov A."/>
            <person name="Ahrendt S.R."/>
            <person name="Lipzen A."/>
            <person name="Sullivan W."/>
            <person name="Andreopoulos W.B."/>
            <person name="Clum A."/>
            <person name="Lindquist E."/>
            <person name="Daum C."/>
            <person name="Ramamoorthy G.K."/>
            <person name="Gryganskyi A."/>
            <person name="Culley D."/>
            <person name="Magnuson J.K."/>
            <person name="James T.Y."/>
            <person name="O'Malley M.A."/>
            <person name="Stajich J.E."/>
            <person name="Spatafora J.W."/>
            <person name="Visel A."/>
            <person name="Grigoriev I.V."/>
        </authorList>
    </citation>
    <scope>NUCLEOTIDE SEQUENCE [LARGE SCALE GENOMIC DNA]</scope>
    <source>
        <strain evidence="4 5">CBS 115471</strain>
    </source>
</reference>
<keyword evidence="2" id="KW-0472">Membrane</keyword>
<name>A0A1Y2A3K8_9PLEO</name>
<dbReference type="OrthoDB" id="3943216at2759"/>
<organism evidence="4 5">
    <name type="scientific">Clohesyomyces aquaticus</name>
    <dbReference type="NCBI Taxonomy" id="1231657"/>
    <lineage>
        <taxon>Eukaryota</taxon>
        <taxon>Fungi</taxon>
        <taxon>Dikarya</taxon>
        <taxon>Ascomycota</taxon>
        <taxon>Pezizomycotina</taxon>
        <taxon>Dothideomycetes</taxon>
        <taxon>Pleosporomycetidae</taxon>
        <taxon>Pleosporales</taxon>
        <taxon>Lindgomycetaceae</taxon>
        <taxon>Clohesyomyces</taxon>
    </lineage>
</organism>
<dbReference type="STRING" id="1231657.A0A1Y2A3K8"/>
<comment type="caution">
    <text evidence="4">The sequence shown here is derived from an EMBL/GenBank/DDBJ whole genome shotgun (WGS) entry which is preliminary data.</text>
</comment>
<keyword evidence="2" id="KW-0812">Transmembrane</keyword>
<dbReference type="InterPro" id="IPR003609">
    <property type="entry name" value="Pan_app"/>
</dbReference>
<evidence type="ECO:0000313" key="5">
    <source>
        <dbReference type="Proteomes" id="UP000193144"/>
    </source>
</evidence>
<dbReference type="EMBL" id="MCFA01000015">
    <property type="protein sequence ID" value="ORY16887.1"/>
    <property type="molecule type" value="Genomic_DNA"/>
</dbReference>
<proteinExistence type="predicted"/>
<dbReference type="Proteomes" id="UP000193144">
    <property type="component" value="Unassembled WGS sequence"/>
</dbReference>
<evidence type="ECO:0000313" key="4">
    <source>
        <dbReference type="EMBL" id="ORY16887.1"/>
    </source>
</evidence>
<dbReference type="Gene3D" id="3.50.4.10">
    <property type="entry name" value="Hepatocyte Growth Factor"/>
    <property type="match status" value="2"/>
</dbReference>
<accession>A0A1Y2A3K8</accession>
<feature type="region of interest" description="Disordered" evidence="1">
    <location>
        <begin position="237"/>
        <end position="261"/>
    </location>
</feature>
<gene>
    <name evidence="4" type="ORF">BCR34DRAFT_583962</name>
</gene>
<keyword evidence="2" id="KW-1133">Transmembrane helix</keyword>
<protein>
    <recommendedName>
        <fullName evidence="3">Apple domain-containing protein</fullName>
    </recommendedName>
</protein>
<evidence type="ECO:0000259" key="3">
    <source>
        <dbReference type="PROSITE" id="PS50948"/>
    </source>
</evidence>
<feature type="domain" description="Apple" evidence="3">
    <location>
        <begin position="124"/>
        <end position="205"/>
    </location>
</feature>
<evidence type="ECO:0000256" key="1">
    <source>
        <dbReference type="SAM" id="MobiDB-lite"/>
    </source>
</evidence>
<keyword evidence="5" id="KW-1185">Reference proteome</keyword>
<feature type="transmembrane region" description="Helical" evidence="2">
    <location>
        <begin position="270"/>
        <end position="294"/>
    </location>
</feature>
<sequence>MEAAKFGGSIFANPRTEHLLKRTLDRTPCPNGSLSTIGTTQQFKITCGVGQQGEDLQRLDASNLLTCVSLCTASHPRCLGVVFKSDVDPGANNCWLKSTVDGPAQQGNQSDAAIAVWPNVQEDCASIPSDFQSQNLKFTTYCGLDYPHDDYKVIHATSFKDCMGQCASNRPSCAGVSYEASMHNGYNNCYLKRTASLSGLYTWNFVVDTAFVVASPVQSSLSRNLPTPTTTLYRQLSPNSTSTISLPSATQPSPTPTSSSLAQNTPLSKAWIAAAVMGPLLVVAIVAFLGFFFYRWDKLHKLQPSPQPKPTYELNSTRYAEVASNRRSAQAAPPLDIQPHAPCELGSGSSRQPPSIRELGGTEMHWHWVYEVE</sequence>
<evidence type="ECO:0000256" key="2">
    <source>
        <dbReference type="SAM" id="Phobius"/>
    </source>
</evidence>
<dbReference type="AlphaFoldDB" id="A0A1Y2A3K8"/>